<sequence>MSWYILSDPGCTDETCELHPLQVRVNRHKVGPKYAPLHSRRRLPFVPFVALNRARLQP</sequence>
<keyword evidence="2" id="KW-1185">Reference proteome</keyword>
<dbReference type="InParanoid" id="A0A251UYD1"/>
<evidence type="ECO:0000313" key="1">
    <source>
        <dbReference type="EMBL" id="OTG27866.1"/>
    </source>
</evidence>
<dbReference type="Proteomes" id="UP000215914">
    <property type="component" value="Chromosome 4"/>
</dbReference>
<proteinExistence type="predicted"/>
<dbReference type="AlphaFoldDB" id="A0A251UYD1"/>
<dbReference type="EMBL" id="CM007893">
    <property type="protein sequence ID" value="OTG27866.1"/>
    <property type="molecule type" value="Genomic_DNA"/>
</dbReference>
<evidence type="ECO:0000313" key="2">
    <source>
        <dbReference type="Proteomes" id="UP000215914"/>
    </source>
</evidence>
<organism evidence="1 2">
    <name type="scientific">Helianthus annuus</name>
    <name type="common">Common sunflower</name>
    <dbReference type="NCBI Taxonomy" id="4232"/>
    <lineage>
        <taxon>Eukaryota</taxon>
        <taxon>Viridiplantae</taxon>
        <taxon>Streptophyta</taxon>
        <taxon>Embryophyta</taxon>
        <taxon>Tracheophyta</taxon>
        <taxon>Spermatophyta</taxon>
        <taxon>Magnoliopsida</taxon>
        <taxon>eudicotyledons</taxon>
        <taxon>Gunneridae</taxon>
        <taxon>Pentapetalae</taxon>
        <taxon>asterids</taxon>
        <taxon>campanulids</taxon>
        <taxon>Asterales</taxon>
        <taxon>Asteraceae</taxon>
        <taxon>Asteroideae</taxon>
        <taxon>Heliantheae alliance</taxon>
        <taxon>Heliantheae</taxon>
        <taxon>Helianthus</taxon>
    </lineage>
</organism>
<protein>
    <submittedName>
        <fullName evidence="1">Uncharacterized protein</fullName>
    </submittedName>
</protein>
<gene>
    <name evidence="1" type="ORF">HannXRQ_Chr04g0104731</name>
</gene>
<name>A0A251UYD1_HELAN</name>
<accession>A0A251UYD1</accession>
<reference evidence="2" key="1">
    <citation type="journal article" date="2017" name="Nature">
        <title>The sunflower genome provides insights into oil metabolism, flowering and Asterid evolution.</title>
        <authorList>
            <person name="Badouin H."/>
            <person name="Gouzy J."/>
            <person name="Grassa C.J."/>
            <person name="Murat F."/>
            <person name="Staton S.E."/>
            <person name="Cottret L."/>
            <person name="Lelandais-Briere C."/>
            <person name="Owens G.L."/>
            <person name="Carrere S."/>
            <person name="Mayjonade B."/>
            <person name="Legrand L."/>
            <person name="Gill N."/>
            <person name="Kane N.C."/>
            <person name="Bowers J.E."/>
            <person name="Hubner S."/>
            <person name="Bellec A."/>
            <person name="Berard A."/>
            <person name="Berges H."/>
            <person name="Blanchet N."/>
            <person name="Boniface M.C."/>
            <person name="Brunel D."/>
            <person name="Catrice O."/>
            <person name="Chaidir N."/>
            <person name="Claudel C."/>
            <person name="Donnadieu C."/>
            <person name="Faraut T."/>
            <person name="Fievet G."/>
            <person name="Helmstetter N."/>
            <person name="King M."/>
            <person name="Knapp S.J."/>
            <person name="Lai Z."/>
            <person name="Le Paslier M.C."/>
            <person name="Lippi Y."/>
            <person name="Lorenzon L."/>
            <person name="Mandel J.R."/>
            <person name="Marage G."/>
            <person name="Marchand G."/>
            <person name="Marquand E."/>
            <person name="Bret-Mestries E."/>
            <person name="Morien E."/>
            <person name="Nambeesan S."/>
            <person name="Nguyen T."/>
            <person name="Pegot-Espagnet P."/>
            <person name="Pouilly N."/>
            <person name="Raftis F."/>
            <person name="Sallet E."/>
            <person name="Schiex T."/>
            <person name="Thomas J."/>
            <person name="Vandecasteele C."/>
            <person name="Vares D."/>
            <person name="Vear F."/>
            <person name="Vautrin S."/>
            <person name="Crespi M."/>
            <person name="Mangin B."/>
            <person name="Burke J.M."/>
            <person name="Salse J."/>
            <person name="Munos S."/>
            <person name="Vincourt P."/>
            <person name="Rieseberg L.H."/>
            <person name="Langlade N.B."/>
        </authorList>
    </citation>
    <scope>NUCLEOTIDE SEQUENCE [LARGE SCALE GENOMIC DNA]</scope>
    <source>
        <strain evidence="2">cv. SF193</strain>
    </source>
</reference>